<keyword evidence="1" id="KW-0472">Membrane</keyword>
<accession>A0A0G9JV19</accession>
<dbReference type="PATRIC" id="fig|1447256.3.peg.2159"/>
<organism evidence="2 3">
    <name type="scientific">Aliarcobacter butzleri L348</name>
    <dbReference type="NCBI Taxonomy" id="1447256"/>
    <lineage>
        <taxon>Bacteria</taxon>
        <taxon>Pseudomonadati</taxon>
        <taxon>Campylobacterota</taxon>
        <taxon>Epsilonproteobacteria</taxon>
        <taxon>Campylobacterales</taxon>
        <taxon>Arcobacteraceae</taxon>
        <taxon>Aliarcobacter</taxon>
    </lineage>
</organism>
<dbReference type="EMBL" id="JAIQ01000151">
    <property type="protein sequence ID" value="KLD97469.1"/>
    <property type="molecule type" value="Genomic_DNA"/>
</dbReference>
<sequence>MKELIKSLSVPEASGKKIGLFRTLCAIFGGLIVAYLGMTLLIYMIPGKPGESIVVPLLFNTMAWAIVALWISLAYSKLSAILRVIIPTLIFSILIAILYNI</sequence>
<feature type="transmembrane region" description="Helical" evidence="1">
    <location>
        <begin position="52"/>
        <end position="73"/>
    </location>
</feature>
<evidence type="ECO:0000313" key="2">
    <source>
        <dbReference type="EMBL" id="KLD97469.1"/>
    </source>
</evidence>
<dbReference type="GeneID" id="24304398"/>
<comment type="caution">
    <text evidence="2">The sequence shown here is derived from an EMBL/GenBank/DDBJ whole genome shotgun (WGS) entry which is preliminary data.</text>
</comment>
<evidence type="ECO:0000256" key="1">
    <source>
        <dbReference type="SAM" id="Phobius"/>
    </source>
</evidence>
<reference evidence="2 3" key="1">
    <citation type="submission" date="2014-01" db="EMBL/GenBank/DDBJ databases">
        <title>Development of a Comparative Genomic Fingerprinting Assay for High Resolution Genotyping of Arcobacter butzleri.</title>
        <authorList>
            <person name="Webb A.L."/>
            <person name="Inglis G.D."/>
            <person name="Kruczkiewicz P."/>
            <person name="Selinger L.B."/>
            <person name="Taboada E.N."/>
        </authorList>
    </citation>
    <scope>NUCLEOTIDE SEQUENCE [LARGE SCALE GENOMIC DNA]</scope>
    <source>
        <strain evidence="2 3">L348</strain>
    </source>
</reference>
<name>A0A0G9JV19_9BACT</name>
<gene>
    <name evidence="2" type="ORF">AA20_11035</name>
</gene>
<protein>
    <recommendedName>
        <fullName evidence="4">Iron transporter</fullName>
    </recommendedName>
</protein>
<dbReference type="RefSeq" id="WP_004511235.1">
    <property type="nucleotide sequence ID" value="NZ_JAIQ01000151.1"/>
</dbReference>
<feature type="transmembrane region" description="Helical" evidence="1">
    <location>
        <begin position="20"/>
        <end position="46"/>
    </location>
</feature>
<proteinExistence type="predicted"/>
<evidence type="ECO:0008006" key="4">
    <source>
        <dbReference type="Google" id="ProtNLM"/>
    </source>
</evidence>
<feature type="transmembrane region" description="Helical" evidence="1">
    <location>
        <begin position="80"/>
        <end position="99"/>
    </location>
</feature>
<keyword evidence="1" id="KW-0812">Transmembrane</keyword>
<evidence type="ECO:0000313" key="3">
    <source>
        <dbReference type="Proteomes" id="UP000035514"/>
    </source>
</evidence>
<dbReference type="Proteomes" id="UP000035514">
    <property type="component" value="Unassembled WGS sequence"/>
</dbReference>
<keyword evidence="1" id="KW-1133">Transmembrane helix</keyword>
<dbReference type="AlphaFoldDB" id="A0A0G9JV19"/>